<reference evidence="9" key="1">
    <citation type="journal article" date="2017" name="Genome Biol.">
        <title>Comparative genomics reveals high biological diversity and specific adaptations in the industrially and medically important fungal genus Aspergillus.</title>
        <authorList>
            <person name="de Vries R.P."/>
            <person name="Riley R."/>
            <person name="Wiebenga A."/>
            <person name="Aguilar-Osorio G."/>
            <person name="Amillis S."/>
            <person name="Uchima C.A."/>
            <person name="Anderluh G."/>
            <person name="Asadollahi M."/>
            <person name="Askin M."/>
            <person name="Barry K."/>
            <person name="Battaglia E."/>
            <person name="Bayram O."/>
            <person name="Benocci T."/>
            <person name="Braus-Stromeyer S.A."/>
            <person name="Caldana C."/>
            <person name="Canovas D."/>
            <person name="Cerqueira G.C."/>
            <person name="Chen F."/>
            <person name="Chen W."/>
            <person name="Choi C."/>
            <person name="Clum A."/>
            <person name="Dos Santos R.A."/>
            <person name="Damasio A.R."/>
            <person name="Diallinas G."/>
            <person name="Emri T."/>
            <person name="Fekete E."/>
            <person name="Flipphi M."/>
            <person name="Freyberg S."/>
            <person name="Gallo A."/>
            <person name="Gournas C."/>
            <person name="Habgood R."/>
            <person name="Hainaut M."/>
            <person name="Harispe M.L."/>
            <person name="Henrissat B."/>
            <person name="Hilden K.S."/>
            <person name="Hope R."/>
            <person name="Hossain A."/>
            <person name="Karabika E."/>
            <person name="Karaffa L."/>
            <person name="Karanyi Z."/>
            <person name="Krasevec N."/>
            <person name="Kuo A."/>
            <person name="Kusch H."/>
            <person name="LaButti K."/>
            <person name="Lagendijk E.L."/>
            <person name="Lapidus A."/>
            <person name="Levasseur A."/>
            <person name="Lindquist E."/>
            <person name="Lipzen A."/>
            <person name="Logrieco A.F."/>
            <person name="MacCabe A."/>
            <person name="Maekelae M.R."/>
            <person name="Malavazi I."/>
            <person name="Melin P."/>
            <person name="Meyer V."/>
            <person name="Mielnichuk N."/>
            <person name="Miskei M."/>
            <person name="Molnar A.P."/>
            <person name="Mule G."/>
            <person name="Ngan C.Y."/>
            <person name="Orejas M."/>
            <person name="Orosz E."/>
            <person name="Ouedraogo J.P."/>
            <person name="Overkamp K.M."/>
            <person name="Park H.-S."/>
            <person name="Perrone G."/>
            <person name="Piumi F."/>
            <person name="Punt P.J."/>
            <person name="Ram A.F."/>
            <person name="Ramon A."/>
            <person name="Rauscher S."/>
            <person name="Record E."/>
            <person name="Riano-Pachon D.M."/>
            <person name="Robert V."/>
            <person name="Roehrig J."/>
            <person name="Ruller R."/>
            <person name="Salamov A."/>
            <person name="Salih N.S."/>
            <person name="Samson R.A."/>
            <person name="Sandor E."/>
            <person name="Sanguinetti M."/>
            <person name="Schuetze T."/>
            <person name="Sepcic K."/>
            <person name="Shelest E."/>
            <person name="Sherlock G."/>
            <person name="Sophianopoulou V."/>
            <person name="Squina F.M."/>
            <person name="Sun H."/>
            <person name="Susca A."/>
            <person name="Todd R.B."/>
            <person name="Tsang A."/>
            <person name="Unkles S.E."/>
            <person name="van de Wiele N."/>
            <person name="van Rossen-Uffink D."/>
            <person name="Oliveira J.V."/>
            <person name="Vesth T.C."/>
            <person name="Visser J."/>
            <person name="Yu J.-H."/>
            <person name="Zhou M."/>
            <person name="Andersen M.R."/>
            <person name="Archer D.B."/>
            <person name="Baker S.E."/>
            <person name="Benoit I."/>
            <person name="Brakhage A.A."/>
            <person name="Braus G.H."/>
            <person name="Fischer R."/>
            <person name="Frisvad J.C."/>
            <person name="Goldman G.H."/>
            <person name="Houbraken J."/>
            <person name="Oakley B."/>
            <person name="Pocsi I."/>
            <person name="Scazzocchio C."/>
            <person name="Seiboth B."/>
            <person name="vanKuyk P.A."/>
            <person name="Wortman J."/>
            <person name="Dyer P.S."/>
            <person name="Grigoriev I.V."/>
        </authorList>
    </citation>
    <scope>NUCLEOTIDE SEQUENCE [LARGE SCALE GENOMIC DNA]</scope>
    <source>
        <strain evidence="9">CBS 506.65</strain>
    </source>
</reference>
<dbReference type="InterPro" id="IPR012879">
    <property type="entry name" value="CCDC47"/>
</dbReference>
<sequence>MAGVFKNVFGGSEPSALPKVEDDFADFVEAPNPSPVSIVASASTPITAAAGTVGASGVPYTKWYRVWERTSPKDFMQEATIMPFILVILLFHFWGTRKNRRQAREWAKHHAPLLRNEFAVVGFDGIRRSAEASELAAPESILKEKTAQEFATYATGRQNVAFLDVSIQLPKRYNPVTYFMEYVFSFFFESWAPPAERMEAVAYSFDGKEKDLVPVPGGDSSSLKVASSTHDGFVWAVVHKSQMQKFRQDRYDASMTTTKDNAKLPSWVTVMSESAEITDMILTPELIGAIELAGNSLEYLIITDQPLDKPMKIEETTPRKRIQLSLSLPSGHDYASTIPLFTQFVRLTDRLVASAHFRPEVTRKLRNAREEEIKKLRRAEEEEKAEERKLAVEKIKKEERERILRGMTAEEQRKYLERESQKEQRRSMKRYTKKA</sequence>
<dbReference type="PANTHER" id="PTHR12883">
    <property type="entry name" value="ADIPOCYTE-SPECIFIC PROTEIN 4-RELATED"/>
    <property type="match status" value="1"/>
</dbReference>
<proteinExistence type="predicted"/>
<name>A0A1L9SAA2_9EURO</name>
<evidence type="ECO:0000256" key="4">
    <source>
        <dbReference type="ARBA" id="ARBA00023136"/>
    </source>
</evidence>
<evidence type="ECO:0000256" key="2">
    <source>
        <dbReference type="ARBA" id="ARBA00022692"/>
    </source>
</evidence>
<dbReference type="GO" id="GO:0005783">
    <property type="term" value="C:endoplasmic reticulum"/>
    <property type="evidence" value="ECO:0007669"/>
    <property type="project" value="InterPro"/>
</dbReference>
<evidence type="ECO:0000256" key="3">
    <source>
        <dbReference type="ARBA" id="ARBA00022989"/>
    </source>
</evidence>
<accession>A0A1L9SAA2</accession>
<dbReference type="STRING" id="1073090.A0A1L9SAA2"/>
<feature type="region of interest" description="Disordered" evidence="6">
    <location>
        <begin position="406"/>
        <end position="435"/>
    </location>
</feature>
<dbReference type="Pfam" id="PF07946">
    <property type="entry name" value="CCDC47"/>
    <property type="match status" value="1"/>
</dbReference>
<dbReference type="EMBL" id="KV878349">
    <property type="protein sequence ID" value="OJJ44112.1"/>
    <property type="molecule type" value="Genomic_DNA"/>
</dbReference>
<feature type="transmembrane region" description="Helical" evidence="7">
    <location>
        <begin position="75"/>
        <end position="94"/>
    </location>
</feature>
<evidence type="ECO:0000256" key="6">
    <source>
        <dbReference type="SAM" id="MobiDB-lite"/>
    </source>
</evidence>
<evidence type="ECO:0000256" key="7">
    <source>
        <dbReference type="SAM" id="Phobius"/>
    </source>
</evidence>
<dbReference type="RefSeq" id="XP_022578622.1">
    <property type="nucleotide sequence ID" value="XM_022723839.1"/>
</dbReference>
<evidence type="ECO:0000313" key="8">
    <source>
        <dbReference type="EMBL" id="OJJ44112.1"/>
    </source>
</evidence>
<evidence type="ECO:0008006" key="10">
    <source>
        <dbReference type="Google" id="ProtNLM"/>
    </source>
</evidence>
<evidence type="ECO:0000256" key="1">
    <source>
        <dbReference type="ARBA" id="ARBA00004167"/>
    </source>
</evidence>
<keyword evidence="3 7" id="KW-1133">Transmembrane helix</keyword>
<dbReference type="PANTHER" id="PTHR12883:SF0">
    <property type="entry name" value="PAT COMPLEX SUBUNIT CCDC47"/>
    <property type="match status" value="1"/>
</dbReference>
<dbReference type="OrthoDB" id="10039147at2759"/>
<keyword evidence="9" id="KW-1185">Reference proteome</keyword>
<dbReference type="GO" id="GO:0005509">
    <property type="term" value="F:calcium ion binding"/>
    <property type="evidence" value="ECO:0007669"/>
    <property type="project" value="InterPro"/>
</dbReference>
<dbReference type="Proteomes" id="UP000184188">
    <property type="component" value="Unassembled WGS sequence"/>
</dbReference>
<dbReference type="GO" id="GO:0032469">
    <property type="term" value="P:endoplasmic reticulum calcium ion homeostasis"/>
    <property type="evidence" value="ECO:0007669"/>
    <property type="project" value="InterPro"/>
</dbReference>
<keyword evidence="5" id="KW-0175">Coiled coil</keyword>
<feature type="coiled-coil region" evidence="5">
    <location>
        <begin position="362"/>
        <end position="402"/>
    </location>
</feature>
<gene>
    <name evidence="8" type="ORF">ASPZODRAFT_135583</name>
</gene>
<dbReference type="GeneID" id="34610304"/>
<dbReference type="AlphaFoldDB" id="A0A1L9SAA2"/>
<comment type="subcellular location">
    <subcellularLocation>
        <location evidence="1">Membrane</location>
        <topology evidence="1">Single-pass membrane protein</topology>
    </subcellularLocation>
</comment>
<evidence type="ECO:0000313" key="9">
    <source>
        <dbReference type="Proteomes" id="UP000184188"/>
    </source>
</evidence>
<dbReference type="GO" id="GO:0016020">
    <property type="term" value="C:membrane"/>
    <property type="evidence" value="ECO:0007669"/>
    <property type="project" value="UniProtKB-SubCell"/>
</dbReference>
<organism evidence="8 9">
    <name type="scientific">Penicilliopsis zonata CBS 506.65</name>
    <dbReference type="NCBI Taxonomy" id="1073090"/>
    <lineage>
        <taxon>Eukaryota</taxon>
        <taxon>Fungi</taxon>
        <taxon>Dikarya</taxon>
        <taxon>Ascomycota</taxon>
        <taxon>Pezizomycotina</taxon>
        <taxon>Eurotiomycetes</taxon>
        <taxon>Eurotiomycetidae</taxon>
        <taxon>Eurotiales</taxon>
        <taxon>Aspergillaceae</taxon>
        <taxon>Penicilliopsis</taxon>
    </lineage>
</organism>
<feature type="compositionally biased region" description="Basic and acidic residues" evidence="6">
    <location>
        <begin position="406"/>
        <end position="426"/>
    </location>
</feature>
<keyword evidence="4 7" id="KW-0472">Membrane</keyword>
<dbReference type="VEuPathDB" id="FungiDB:ASPZODRAFT_135583"/>
<protein>
    <recommendedName>
        <fullName evidence="10">DUF1682 domain protein</fullName>
    </recommendedName>
</protein>
<evidence type="ECO:0000256" key="5">
    <source>
        <dbReference type="SAM" id="Coils"/>
    </source>
</evidence>
<keyword evidence="2 7" id="KW-0812">Transmembrane</keyword>